<comment type="caution">
    <text evidence="2">The sequence shown here is derived from an EMBL/GenBank/DDBJ whole genome shotgun (WGS) entry which is preliminary data.</text>
</comment>
<feature type="region of interest" description="Disordered" evidence="1">
    <location>
        <begin position="182"/>
        <end position="211"/>
    </location>
</feature>
<name>A0A8H6FIX4_9LECA</name>
<evidence type="ECO:0000313" key="2">
    <source>
        <dbReference type="EMBL" id="KAF6229391.1"/>
    </source>
</evidence>
<evidence type="ECO:0000313" key="3">
    <source>
        <dbReference type="Proteomes" id="UP000593566"/>
    </source>
</evidence>
<dbReference type="EMBL" id="JACCJB010000003">
    <property type="protein sequence ID" value="KAF6229391.1"/>
    <property type="molecule type" value="Genomic_DNA"/>
</dbReference>
<dbReference type="AlphaFoldDB" id="A0A8H6FIX4"/>
<dbReference type="GeneID" id="59335906"/>
<protein>
    <submittedName>
        <fullName evidence="2">Uncharacterized protein</fullName>
    </submittedName>
</protein>
<feature type="region of interest" description="Disordered" evidence="1">
    <location>
        <begin position="66"/>
        <end position="96"/>
    </location>
</feature>
<dbReference type="RefSeq" id="XP_037157033.1">
    <property type="nucleotide sequence ID" value="XM_037298398.1"/>
</dbReference>
<proteinExistence type="predicted"/>
<accession>A0A8H6FIX4</accession>
<evidence type="ECO:0000256" key="1">
    <source>
        <dbReference type="SAM" id="MobiDB-lite"/>
    </source>
</evidence>
<reference evidence="2 3" key="1">
    <citation type="journal article" date="2020" name="Genomics">
        <title>Complete, high-quality genomes from long-read metagenomic sequencing of two wolf lichen thalli reveals enigmatic genome architecture.</title>
        <authorList>
            <person name="McKenzie S.K."/>
            <person name="Walston R.F."/>
            <person name="Allen J.L."/>
        </authorList>
    </citation>
    <scope>NUCLEOTIDE SEQUENCE [LARGE SCALE GENOMIC DNA]</scope>
    <source>
        <strain evidence="2">WasteWater1</strain>
    </source>
</reference>
<sequence>MLSITRIAIPSSVSLSVSLASPFPQPVRLEDTKKLPAVGRVQRITAGLIPTTGVGKAAAVLSTMGDVPQPSSLLQPDFKRDDSTSTKPKPLAPNTFTGMVDTSDAAVERRYKGTFNALGGTALYNRRLEANLALNREKSGGYAEWNRRRQDAIDRGEDPNADLIAKMDARRPDSYLERAWRKLSGKKKTKAEEKEAKEAKEKKVVEAKARAGNEGDLGTVDVYQGLAGGREDDGIIR</sequence>
<gene>
    <name evidence="2" type="ORF">HO133_007507</name>
</gene>
<feature type="compositionally biased region" description="Basic and acidic residues" evidence="1">
    <location>
        <begin position="190"/>
        <end position="211"/>
    </location>
</feature>
<dbReference type="Proteomes" id="UP000593566">
    <property type="component" value="Unassembled WGS sequence"/>
</dbReference>
<organism evidence="2 3">
    <name type="scientific">Letharia lupina</name>
    <dbReference type="NCBI Taxonomy" id="560253"/>
    <lineage>
        <taxon>Eukaryota</taxon>
        <taxon>Fungi</taxon>
        <taxon>Dikarya</taxon>
        <taxon>Ascomycota</taxon>
        <taxon>Pezizomycotina</taxon>
        <taxon>Lecanoromycetes</taxon>
        <taxon>OSLEUM clade</taxon>
        <taxon>Lecanoromycetidae</taxon>
        <taxon>Lecanorales</taxon>
        <taxon>Lecanorineae</taxon>
        <taxon>Parmeliaceae</taxon>
        <taxon>Letharia</taxon>
    </lineage>
</organism>
<keyword evidence="3" id="KW-1185">Reference proteome</keyword>